<evidence type="ECO:0000256" key="17">
    <source>
        <dbReference type="SAM" id="Phobius"/>
    </source>
</evidence>
<dbReference type="InterPro" id="IPR013655">
    <property type="entry name" value="PAS_fold_3"/>
</dbReference>
<dbReference type="Gene3D" id="1.20.120.620">
    <property type="entry name" value="Backbone structure of the membrane domain of e. Coli histidine kinase receptor kdpd"/>
    <property type="match status" value="1"/>
</dbReference>
<keyword evidence="13 17" id="KW-0472">Membrane</keyword>
<comment type="catalytic activity">
    <reaction evidence="1">
        <text>ATP + protein L-histidine = ADP + protein N-phospho-L-histidine.</text>
        <dbReference type="EC" id="2.7.13.3"/>
    </reaction>
</comment>
<dbReference type="SMART" id="SM00387">
    <property type="entry name" value="HATPase_c"/>
    <property type="match status" value="1"/>
</dbReference>
<evidence type="ECO:0000256" key="1">
    <source>
        <dbReference type="ARBA" id="ARBA00000085"/>
    </source>
</evidence>
<evidence type="ECO:0000256" key="13">
    <source>
        <dbReference type="ARBA" id="ARBA00023136"/>
    </source>
</evidence>
<feature type="domain" description="PAC" evidence="21">
    <location>
        <begin position="506"/>
        <end position="558"/>
    </location>
</feature>
<keyword evidence="12" id="KW-0902">Two-component regulatory system</keyword>
<dbReference type="CDD" id="cd00130">
    <property type="entry name" value="PAS"/>
    <property type="match status" value="4"/>
</dbReference>
<comment type="subcellular location">
    <subcellularLocation>
        <location evidence="2">Membrane</location>
        <topology evidence="2">Multi-pass membrane protein</topology>
    </subcellularLocation>
</comment>
<sequence>MMRAMRVNVPFKTFIMRSHVLPYGVAALAVTIALILTHLLYALLNPLIYSFFYAAVAVSAWRGGLKPGLLAIALSTLYSLFFLVAPLYSFRITSIRHLVQLLTFLLVSLLITVLCTQLQAAKRRSDHSLKLLRDSERRFSRLSEANVIGIITVDLKGAIVEANDAFLSMLGYTQEELRAGRLNWHALIPSDQLEVHERSMYALRTTKVSTPFETAYNRKDGTCIPVLVGSALVNETTVSSFILDISAQQAALRERKQAEAALLEVNARLEQHGTELAVTNEELETTLEELRIAEEELLRQNERLRTEQQRYQDLFDFAPDGYLVTDTAGIIQEANQAVTTDLAAGLVGQPLFNFIATQDLEVFRDRFNQLTEPLPVPQTQVWVMQLQPRQQQPFPAELTVRRVYDFTGGVSSVRWLIRDITERKRAEAKLRESESLYRTIGETLDYGIWVCDPDGRNVYASDSFLQLVGLTQAQCSESGWGHVLHPDDAERTIAAWTECVRTEGTWDIEHRFRGVDGNWHPILARGMPVRNSDGAIIAWAGINLDISRQKQAEVALRQSEERYRYLAELIPQLVWTASTEGALLDVNQRWLDFTGLTYTQAQTDDWQAIVYPDDIPTLSEHWQAAQASGTYYRAEGRMRRSDGVFRWHLHQAVPLKNEQGQVLKWFGTATDIDDQKRLEQQRARILQQEQVAREAAENANRIKDEFLAVLSHELRSPLNPILGWSRLLQTRKLDEAQTTEALKTIERNARLQAELIEDLLDVSRILQGKLSLNVAPVVLTTIIQAAIETVRLAAEAKAIQIETQLEPDVRLVAGDANRLQQVVWNLLSNAVKFTPTEGRVDIRLEQLDSQAQITVADTGKGISPDFLPYVFDYFRQAEGATTRSVGGLGLGLAIVRQLVELHGGTICAESPGEGHGATFTVRLPLMPTQASNQPALSPSETCPDLNGVNVLVVDDDADARVLTTFLLEQHGATVTAVASAEEAFTAVTQMKPDVLVSDIGMPTVDGYMLLRQVRTLPLDQGGHTPAIALTAYAGETDYQRSLDAGFQKHLAKPIDPTVLVNAIASLIQR</sequence>
<dbReference type="PANTHER" id="PTHR43547:SF2">
    <property type="entry name" value="HYBRID SIGNAL TRANSDUCTION HISTIDINE KINASE C"/>
    <property type="match status" value="1"/>
</dbReference>
<evidence type="ECO:0000256" key="6">
    <source>
        <dbReference type="ARBA" id="ARBA00022679"/>
    </source>
</evidence>
<dbReference type="PROSITE" id="PS50109">
    <property type="entry name" value="HIS_KIN"/>
    <property type="match status" value="1"/>
</dbReference>
<dbReference type="PRINTS" id="PR00344">
    <property type="entry name" value="BCTRLSENSOR"/>
</dbReference>
<feature type="domain" description="PAS" evidence="20">
    <location>
        <begin position="135"/>
        <end position="206"/>
    </location>
</feature>
<evidence type="ECO:0000256" key="8">
    <source>
        <dbReference type="ARBA" id="ARBA00022741"/>
    </source>
</evidence>
<feature type="transmembrane region" description="Helical" evidence="17">
    <location>
        <begin position="101"/>
        <end position="120"/>
    </location>
</feature>
<dbReference type="GO" id="GO:0016020">
    <property type="term" value="C:membrane"/>
    <property type="evidence" value="ECO:0007669"/>
    <property type="project" value="UniProtKB-SubCell"/>
</dbReference>
<reference evidence="23" key="1">
    <citation type="submission" date="2018-02" db="EMBL/GenBank/DDBJ databases">
        <authorList>
            <person name="Moore K."/>
            <person name="Momper L."/>
        </authorList>
    </citation>
    <scope>NUCLEOTIDE SEQUENCE [LARGE SCALE GENOMIC DNA]</scope>
    <source>
        <strain evidence="23">ULC18</strain>
    </source>
</reference>
<dbReference type="InterPro" id="IPR036890">
    <property type="entry name" value="HATPase_C_sf"/>
</dbReference>
<dbReference type="SUPFAM" id="SSF52172">
    <property type="entry name" value="CheY-like"/>
    <property type="match status" value="1"/>
</dbReference>
<dbReference type="SUPFAM" id="SSF55785">
    <property type="entry name" value="PYP-like sensor domain (PAS domain)"/>
    <property type="match status" value="4"/>
</dbReference>
<dbReference type="EC" id="2.7.13.3" evidence="4"/>
<dbReference type="Gene3D" id="3.30.450.20">
    <property type="entry name" value="PAS domain"/>
    <property type="match status" value="4"/>
</dbReference>
<comment type="caution">
    <text evidence="22">The sequence shown here is derived from an EMBL/GenBank/DDBJ whole genome shotgun (WGS) entry which is preliminary data.</text>
</comment>
<dbReference type="InterPro" id="IPR035965">
    <property type="entry name" value="PAS-like_dom_sf"/>
</dbReference>
<dbReference type="SUPFAM" id="SSF55874">
    <property type="entry name" value="ATPase domain of HSP90 chaperone/DNA topoisomerase II/histidine kinase"/>
    <property type="match status" value="1"/>
</dbReference>
<dbReference type="FunFam" id="3.30.450.20:FF:000099">
    <property type="entry name" value="Sensory box sensor histidine kinase"/>
    <property type="match status" value="2"/>
</dbReference>
<dbReference type="NCBIfam" id="TIGR00229">
    <property type="entry name" value="sensory_box"/>
    <property type="match status" value="4"/>
</dbReference>
<dbReference type="GO" id="GO:0005524">
    <property type="term" value="F:ATP binding"/>
    <property type="evidence" value="ECO:0007669"/>
    <property type="project" value="UniProtKB-KW"/>
</dbReference>
<dbReference type="SMART" id="SM00448">
    <property type="entry name" value="REC"/>
    <property type="match status" value="1"/>
</dbReference>
<dbReference type="OrthoDB" id="523382at2"/>
<dbReference type="PROSITE" id="PS50110">
    <property type="entry name" value="RESPONSE_REGULATORY"/>
    <property type="match status" value="1"/>
</dbReference>
<dbReference type="FunFam" id="3.30.565.10:FF:000010">
    <property type="entry name" value="Sensor histidine kinase RcsC"/>
    <property type="match status" value="1"/>
</dbReference>
<gene>
    <name evidence="22" type="ORF">C7B82_26150</name>
</gene>
<evidence type="ECO:0000259" key="19">
    <source>
        <dbReference type="PROSITE" id="PS50110"/>
    </source>
</evidence>
<feature type="transmembrane region" description="Helical" evidence="17">
    <location>
        <begin position="20"/>
        <end position="44"/>
    </location>
</feature>
<dbReference type="Gene3D" id="3.30.565.10">
    <property type="entry name" value="Histidine kinase-like ATPase, C-terminal domain"/>
    <property type="match status" value="1"/>
</dbReference>
<dbReference type="Pfam" id="PF00512">
    <property type="entry name" value="HisKA"/>
    <property type="match status" value="1"/>
</dbReference>
<dbReference type="InterPro" id="IPR011006">
    <property type="entry name" value="CheY-like_superfamily"/>
</dbReference>
<evidence type="ECO:0000256" key="14">
    <source>
        <dbReference type="ARBA" id="ARBA00074306"/>
    </source>
</evidence>
<dbReference type="InterPro" id="IPR036097">
    <property type="entry name" value="HisK_dim/P_sf"/>
</dbReference>
<organism evidence="22 23">
    <name type="scientific">Stenomitos frigidus ULC18</name>
    <dbReference type="NCBI Taxonomy" id="2107698"/>
    <lineage>
        <taxon>Bacteria</taxon>
        <taxon>Bacillati</taxon>
        <taxon>Cyanobacteriota</taxon>
        <taxon>Cyanophyceae</taxon>
        <taxon>Leptolyngbyales</taxon>
        <taxon>Leptolyngbyaceae</taxon>
        <taxon>Stenomitos</taxon>
    </lineage>
</organism>
<evidence type="ECO:0000256" key="2">
    <source>
        <dbReference type="ARBA" id="ARBA00004141"/>
    </source>
</evidence>
<dbReference type="SUPFAM" id="SSF47384">
    <property type="entry name" value="Homodimeric domain of signal transducing histidine kinase"/>
    <property type="match status" value="1"/>
</dbReference>
<evidence type="ECO:0000259" key="21">
    <source>
        <dbReference type="PROSITE" id="PS50113"/>
    </source>
</evidence>
<keyword evidence="11 17" id="KW-1133">Transmembrane helix</keyword>
<dbReference type="InterPro" id="IPR038318">
    <property type="entry name" value="KdpD_sf"/>
</dbReference>
<dbReference type="InterPro" id="IPR000700">
    <property type="entry name" value="PAS-assoc_C"/>
</dbReference>
<dbReference type="Pfam" id="PF00072">
    <property type="entry name" value="Response_reg"/>
    <property type="match status" value="1"/>
</dbReference>
<evidence type="ECO:0000256" key="3">
    <source>
        <dbReference type="ARBA" id="ARBA00006402"/>
    </source>
</evidence>
<proteinExistence type="inferred from homology"/>
<dbReference type="Pfam" id="PF13493">
    <property type="entry name" value="DUF4118"/>
    <property type="match status" value="1"/>
</dbReference>
<keyword evidence="23" id="KW-1185">Reference proteome</keyword>
<accession>A0A2T1DVL0</accession>
<dbReference type="Gene3D" id="3.40.50.2300">
    <property type="match status" value="1"/>
</dbReference>
<evidence type="ECO:0000256" key="9">
    <source>
        <dbReference type="ARBA" id="ARBA00022777"/>
    </source>
</evidence>
<protein>
    <recommendedName>
        <fullName evidence="14">Circadian input-output histidine kinase CikA</fullName>
        <ecNumber evidence="4">2.7.13.3</ecNumber>
    </recommendedName>
</protein>
<feature type="domain" description="PAS" evidence="20">
    <location>
        <begin position="559"/>
        <end position="629"/>
    </location>
</feature>
<feature type="coiled-coil region" evidence="16">
    <location>
        <begin position="678"/>
        <end position="705"/>
    </location>
</feature>
<dbReference type="InterPro" id="IPR025201">
    <property type="entry name" value="KdpD_TM"/>
</dbReference>
<comment type="similarity">
    <text evidence="3">In the N-terminal section; belongs to the phytochrome family.</text>
</comment>
<dbReference type="InterPro" id="IPR003594">
    <property type="entry name" value="HATPase_dom"/>
</dbReference>
<dbReference type="SMART" id="SM00086">
    <property type="entry name" value="PAC"/>
    <property type="match status" value="4"/>
</dbReference>
<dbReference type="SMART" id="SM00388">
    <property type="entry name" value="HisKA"/>
    <property type="match status" value="1"/>
</dbReference>
<dbReference type="CDD" id="cd00082">
    <property type="entry name" value="HisKA"/>
    <property type="match status" value="1"/>
</dbReference>
<dbReference type="CDD" id="cd17580">
    <property type="entry name" value="REC_2_DhkD-like"/>
    <property type="match status" value="1"/>
</dbReference>
<dbReference type="Gene3D" id="1.10.287.130">
    <property type="match status" value="1"/>
</dbReference>
<reference evidence="22 23" key="2">
    <citation type="submission" date="2018-03" db="EMBL/GenBank/DDBJ databases">
        <title>The ancient ancestry and fast evolution of plastids.</title>
        <authorList>
            <person name="Moore K.R."/>
            <person name="Magnabosco C."/>
            <person name="Momper L."/>
            <person name="Gold D.A."/>
            <person name="Bosak T."/>
            <person name="Fournier G.P."/>
        </authorList>
    </citation>
    <scope>NUCLEOTIDE SEQUENCE [LARGE SCALE GENOMIC DNA]</scope>
    <source>
        <strain evidence="22 23">ULC18</strain>
    </source>
</reference>
<dbReference type="CDD" id="cd16922">
    <property type="entry name" value="HATPase_EvgS-ArcB-TorS-like"/>
    <property type="match status" value="1"/>
</dbReference>
<keyword evidence="7 17" id="KW-0812">Transmembrane</keyword>
<evidence type="ECO:0000259" key="18">
    <source>
        <dbReference type="PROSITE" id="PS50109"/>
    </source>
</evidence>
<dbReference type="AlphaFoldDB" id="A0A2T1DVL0"/>
<evidence type="ECO:0000256" key="16">
    <source>
        <dbReference type="SAM" id="Coils"/>
    </source>
</evidence>
<evidence type="ECO:0000313" key="23">
    <source>
        <dbReference type="Proteomes" id="UP000239576"/>
    </source>
</evidence>
<feature type="transmembrane region" description="Helical" evidence="17">
    <location>
        <begin position="69"/>
        <end position="89"/>
    </location>
</feature>
<keyword evidence="5 15" id="KW-0597">Phosphoprotein</keyword>
<feature type="modified residue" description="4-aspartylphosphate" evidence="15">
    <location>
        <position position="998"/>
    </location>
</feature>
<feature type="domain" description="PAS" evidence="20">
    <location>
        <begin position="433"/>
        <end position="503"/>
    </location>
</feature>
<dbReference type="Pfam" id="PF13426">
    <property type="entry name" value="PAS_9"/>
    <property type="match status" value="2"/>
</dbReference>
<feature type="domain" description="Response regulatory" evidence="19">
    <location>
        <begin position="949"/>
        <end position="1067"/>
    </location>
</feature>
<feature type="domain" description="PAC" evidence="21">
    <location>
        <begin position="377"/>
        <end position="432"/>
    </location>
</feature>
<dbReference type="InterPro" id="IPR005467">
    <property type="entry name" value="His_kinase_dom"/>
</dbReference>
<dbReference type="Proteomes" id="UP000239576">
    <property type="component" value="Unassembled WGS sequence"/>
</dbReference>
<dbReference type="PROSITE" id="PS50112">
    <property type="entry name" value="PAS"/>
    <property type="match status" value="3"/>
</dbReference>
<dbReference type="InterPro" id="IPR001789">
    <property type="entry name" value="Sig_transdc_resp-reg_receiver"/>
</dbReference>
<dbReference type="Pfam" id="PF08447">
    <property type="entry name" value="PAS_3"/>
    <property type="match status" value="2"/>
</dbReference>
<feature type="domain" description="PAC" evidence="21">
    <location>
        <begin position="632"/>
        <end position="684"/>
    </location>
</feature>
<evidence type="ECO:0000313" key="22">
    <source>
        <dbReference type="EMBL" id="PSB24519.1"/>
    </source>
</evidence>
<evidence type="ECO:0000256" key="5">
    <source>
        <dbReference type="ARBA" id="ARBA00022553"/>
    </source>
</evidence>
<dbReference type="PROSITE" id="PS50113">
    <property type="entry name" value="PAC"/>
    <property type="match status" value="3"/>
</dbReference>
<dbReference type="InterPro" id="IPR003661">
    <property type="entry name" value="HisK_dim/P_dom"/>
</dbReference>
<keyword evidence="16" id="KW-0175">Coiled coil</keyword>
<evidence type="ECO:0000256" key="10">
    <source>
        <dbReference type="ARBA" id="ARBA00022840"/>
    </source>
</evidence>
<dbReference type="PANTHER" id="PTHR43547">
    <property type="entry name" value="TWO-COMPONENT HISTIDINE KINASE"/>
    <property type="match status" value="1"/>
</dbReference>
<evidence type="ECO:0000259" key="20">
    <source>
        <dbReference type="PROSITE" id="PS50112"/>
    </source>
</evidence>
<keyword evidence="10" id="KW-0067">ATP-binding</keyword>
<keyword evidence="8" id="KW-0547">Nucleotide-binding</keyword>
<evidence type="ECO:0000256" key="11">
    <source>
        <dbReference type="ARBA" id="ARBA00022989"/>
    </source>
</evidence>
<evidence type="ECO:0000256" key="12">
    <source>
        <dbReference type="ARBA" id="ARBA00023012"/>
    </source>
</evidence>
<dbReference type="InterPro" id="IPR004358">
    <property type="entry name" value="Sig_transdc_His_kin-like_C"/>
</dbReference>
<dbReference type="InterPro" id="IPR000014">
    <property type="entry name" value="PAS"/>
</dbReference>
<dbReference type="GO" id="GO:0000155">
    <property type="term" value="F:phosphorelay sensor kinase activity"/>
    <property type="evidence" value="ECO:0007669"/>
    <property type="project" value="InterPro"/>
</dbReference>
<dbReference type="SMART" id="SM00091">
    <property type="entry name" value="PAS"/>
    <property type="match status" value="4"/>
</dbReference>
<evidence type="ECO:0000256" key="7">
    <source>
        <dbReference type="ARBA" id="ARBA00022692"/>
    </source>
</evidence>
<dbReference type="Pfam" id="PF02518">
    <property type="entry name" value="HATPase_c"/>
    <property type="match status" value="1"/>
</dbReference>
<evidence type="ECO:0000256" key="15">
    <source>
        <dbReference type="PROSITE-ProRule" id="PRU00169"/>
    </source>
</evidence>
<keyword evidence="6" id="KW-0808">Transferase</keyword>
<keyword evidence="9" id="KW-0418">Kinase</keyword>
<feature type="coiled-coil region" evidence="16">
    <location>
        <begin position="248"/>
        <end position="314"/>
    </location>
</feature>
<name>A0A2T1DVL0_9CYAN</name>
<dbReference type="InterPro" id="IPR001610">
    <property type="entry name" value="PAC"/>
</dbReference>
<dbReference type="EMBL" id="PVWK01000142">
    <property type="protein sequence ID" value="PSB24519.1"/>
    <property type="molecule type" value="Genomic_DNA"/>
</dbReference>
<evidence type="ECO:0000256" key="4">
    <source>
        <dbReference type="ARBA" id="ARBA00012438"/>
    </source>
</evidence>
<feature type="domain" description="Histidine kinase" evidence="18">
    <location>
        <begin position="709"/>
        <end position="927"/>
    </location>
</feature>